<evidence type="ECO:0000313" key="2">
    <source>
        <dbReference type="EMBL" id="CAF4013431.1"/>
    </source>
</evidence>
<feature type="region of interest" description="Disordered" evidence="1">
    <location>
        <begin position="67"/>
        <end position="92"/>
    </location>
</feature>
<organism evidence="3 4">
    <name type="scientific">Rotaria magnacalcarata</name>
    <dbReference type="NCBI Taxonomy" id="392030"/>
    <lineage>
        <taxon>Eukaryota</taxon>
        <taxon>Metazoa</taxon>
        <taxon>Spiralia</taxon>
        <taxon>Gnathifera</taxon>
        <taxon>Rotifera</taxon>
        <taxon>Eurotatoria</taxon>
        <taxon>Bdelloidea</taxon>
        <taxon>Philodinida</taxon>
        <taxon>Philodinidae</taxon>
        <taxon>Rotaria</taxon>
    </lineage>
</organism>
<reference evidence="3" key="1">
    <citation type="submission" date="2021-02" db="EMBL/GenBank/DDBJ databases">
        <authorList>
            <person name="Nowell W R."/>
        </authorList>
    </citation>
    <scope>NUCLEOTIDE SEQUENCE</scope>
</reference>
<accession>A0A820H9Q2</accession>
<gene>
    <name evidence="3" type="ORF">OVN521_LOCUS30884</name>
    <name evidence="2" type="ORF">SMN809_LOCUS12603</name>
</gene>
<evidence type="ECO:0000313" key="3">
    <source>
        <dbReference type="EMBL" id="CAF4289953.1"/>
    </source>
</evidence>
<dbReference type="Proteomes" id="UP000663866">
    <property type="component" value="Unassembled WGS sequence"/>
</dbReference>
<name>A0A820H9Q2_9BILA</name>
<comment type="caution">
    <text evidence="3">The sequence shown here is derived from an EMBL/GenBank/DDBJ whole genome shotgun (WGS) entry which is preliminary data.</text>
</comment>
<dbReference type="EMBL" id="CAJOBI010004802">
    <property type="protein sequence ID" value="CAF4013431.1"/>
    <property type="molecule type" value="Genomic_DNA"/>
</dbReference>
<sequence>MELHDDQLELFSPGKIFRFPGFTLASSMRNVAGFSYYPMEDQWLFVPYSVFKVKRFKDQVITLGAMDNVDDADSSTTTDDDSQDADSTDNDE</sequence>
<dbReference type="AlphaFoldDB" id="A0A820H9Q2"/>
<evidence type="ECO:0000256" key="1">
    <source>
        <dbReference type="SAM" id="MobiDB-lite"/>
    </source>
</evidence>
<proteinExistence type="predicted"/>
<dbReference type="Proteomes" id="UP000676336">
    <property type="component" value="Unassembled WGS sequence"/>
</dbReference>
<dbReference type="EMBL" id="CAJOBG010012673">
    <property type="protein sequence ID" value="CAF4289953.1"/>
    <property type="molecule type" value="Genomic_DNA"/>
</dbReference>
<protein>
    <submittedName>
        <fullName evidence="3">Uncharacterized protein</fullName>
    </submittedName>
</protein>
<evidence type="ECO:0000313" key="4">
    <source>
        <dbReference type="Proteomes" id="UP000663866"/>
    </source>
</evidence>
<keyword evidence="4" id="KW-1185">Reference proteome</keyword>
<dbReference type="SUPFAM" id="SSF56399">
    <property type="entry name" value="ADP-ribosylation"/>
    <property type="match status" value="1"/>
</dbReference>
<feature type="compositionally biased region" description="Acidic residues" evidence="1">
    <location>
        <begin position="68"/>
        <end position="92"/>
    </location>
</feature>